<feature type="compositionally biased region" description="Basic residues" evidence="1">
    <location>
        <begin position="9"/>
        <end position="21"/>
    </location>
</feature>
<accession>A0A314ZRW6</accession>
<name>A0A314ZRW6_PRUYE</name>
<feature type="region of interest" description="Disordered" evidence="1">
    <location>
        <begin position="1"/>
        <end position="21"/>
    </location>
</feature>
<sequence length="206" mass="23031">MPIIERTAGKVKGRGRGRSRRVGVVSASPSAQGVSVSSIKRKHPTDHHDIGDCEQARSVVPGKLAFSSDHHPILITSDIPHDAINRLPKGRRRFQFEEAWTTEAACNEVVRQSWQSMVEPIHNIANCASRLTRWSAQKFGQVPRTVKELRVRLGNLQSEPSSTQNFHSHTMSDYDKIRAVFVEFYNNLFKSNAGVADAEIFTAVKT</sequence>
<keyword evidence="3" id="KW-1185">Reference proteome</keyword>
<comment type="caution">
    <text evidence="2">The sequence shown here is derived from an EMBL/GenBank/DDBJ whole genome shotgun (WGS) entry which is preliminary data.</text>
</comment>
<protein>
    <submittedName>
        <fullName evidence="2">Uncharacterized protein</fullName>
    </submittedName>
</protein>
<evidence type="ECO:0000313" key="2">
    <source>
        <dbReference type="EMBL" id="PQQ19681.1"/>
    </source>
</evidence>
<proteinExistence type="predicted"/>
<gene>
    <name evidence="2" type="ORF">Pyn_22612</name>
</gene>
<evidence type="ECO:0000256" key="1">
    <source>
        <dbReference type="SAM" id="MobiDB-lite"/>
    </source>
</evidence>
<dbReference type="AlphaFoldDB" id="A0A314ZRW6"/>
<dbReference type="OrthoDB" id="1113909at2759"/>
<evidence type="ECO:0000313" key="3">
    <source>
        <dbReference type="Proteomes" id="UP000250321"/>
    </source>
</evidence>
<dbReference type="Proteomes" id="UP000250321">
    <property type="component" value="Unassembled WGS sequence"/>
</dbReference>
<reference evidence="2 3" key="1">
    <citation type="submission" date="2018-02" db="EMBL/GenBank/DDBJ databases">
        <title>Draft genome of wild Prunus yedoensis var. nudiflora.</title>
        <authorList>
            <person name="Baek S."/>
            <person name="Kim J.-H."/>
            <person name="Choi K."/>
            <person name="Kim G.-B."/>
            <person name="Cho A."/>
            <person name="Jang H."/>
            <person name="Shin C.-H."/>
            <person name="Yu H.-J."/>
            <person name="Mun J.-H."/>
        </authorList>
    </citation>
    <scope>NUCLEOTIDE SEQUENCE [LARGE SCALE GENOMIC DNA]</scope>
    <source>
        <strain evidence="3">cv. Jeju island</strain>
        <tissue evidence="2">Leaf</tissue>
    </source>
</reference>
<organism evidence="2 3">
    <name type="scientific">Prunus yedoensis var. nudiflora</name>
    <dbReference type="NCBI Taxonomy" id="2094558"/>
    <lineage>
        <taxon>Eukaryota</taxon>
        <taxon>Viridiplantae</taxon>
        <taxon>Streptophyta</taxon>
        <taxon>Embryophyta</taxon>
        <taxon>Tracheophyta</taxon>
        <taxon>Spermatophyta</taxon>
        <taxon>Magnoliopsida</taxon>
        <taxon>eudicotyledons</taxon>
        <taxon>Gunneridae</taxon>
        <taxon>Pentapetalae</taxon>
        <taxon>rosids</taxon>
        <taxon>fabids</taxon>
        <taxon>Rosales</taxon>
        <taxon>Rosaceae</taxon>
        <taxon>Amygdaloideae</taxon>
        <taxon>Amygdaleae</taxon>
        <taxon>Prunus</taxon>
    </lineage>
</organism>
<dbReference type="EMBL" id="PJQY01000060">
    <property type="protein sequence ID" value="PQQ19681.1"/>
    <property type="molecule type" value="Genomic_DNA"/>
</dbReference>